<accession>A0A3A9ZUZ1</accession>
<proteinExistence type="inferred from homology"/>
<keyword evidence="15" id="KW-1185">Reference proteome</keyword>
<dbReference type="InterPro" id="IPR005493">
    <property type="entry name" value="RraA/RraA-like"/>
</dbReference>
<evidence type="ECO:0000256" key="1">
    <source>
        <dbReference type="ARBA" id="ARBA00001342"/>
    </source>
</evidence>
<dbReference type="Pfam" id="PF03737">
    <property type="entry name" value="RraA-like"/>
    <property type="match status" value="1"/>
</dbReference>
<dbReference type="RefSeq" id="WP_120725450.1">
    <property type="nucleotide sequence ID" value="NZ_RBAK01000001.1"/>
</dbReference>
<feature type="binding site" evidence="12">
    <location>
        <begin position="126"/>
        <end position="129"/>
    </location>
    <ligand>
        <name>substrate</name>
    </ligand>
</feature>
<dbReference type="GO" id="GO:0046872">
    <property type="term" value="F:metal ion binding"/>
    <property type="evidence" value="ECO:0007669"/>
    <property type="project" value="UniProtKB-KW"/>
</dbReference>
<evidence type="ECO:0000256" key="8">
    <source>
        <dbReference type="ARBA" id="ARBA00025046"/>
    </source>
</evidence>
<evidence type="ECO:0000313" key="14">
    <source>
        <dbReference type="EMBL" id="RKN51187.1"/>
    </source>
</evidence>
<feature type="binding site" evidence="12">
    <location>
        <position position="148"/>
    </location>
    <ligand>
        <name>substrate</name>
    </ligand>
</feature>
<sequence length="263" mass="27587">MTHTPPAPLLPPAAAPAPASHPDLVPLDPADLAALGAASTATITTQLFKLGLRNTFLAGLGSQSRHAPRMVGEAFTLRYIPAREDIDTLDVFADYDHPQRLAVESVHPGQVLVMDCRGQGRAASAGHILLTRLASRGAAGVVTDGTLRDIEGIAELRMPVFAAGAAAMTNLAQHHAVDVQVPIGCAGVPVYPGDVLVGDADGVVCVPRHLVPVIARPAREQEELEAFLQRRVAAGAPLRGTYPPDEHTLRAYGESRAGVDDAR</sequence>
<evidence type="ECO:0000256" key="7">
    <source>
        <dbReference type="ARBA" id="ARBA00016549"/>
    </source>
</evidence>
<comment type="caution">
    <text evidence="14">The sequence shown here is derived from an EMBL/GenBank/DDBJ whole genome shotgun (WGS) entry which is preliminary data.</text>
</comment>
<organism evidence="14 15">
    <name type="scientific">Micromonospora endolithica</name>
    <dbReference type="NCBI Taxonomy" id="230091"/>
    <lineage>
        <taxon>Bacteria</taxon>
        <taxon>Bacillati</taxon>
        <taxon>Actinomycetota</taxon>
        <taxon>Actinomycetes</taxon>
        <taxon>Micromonosporales</taxon>
        <taxon>Micromonosporaceae</taxon>
        <taxon>Micromonospora</taxon>
    </lineage>
</organism>
<dbReference type="Proteomes" id="UP000281726">
    <property type="component" value="Unassembled WGS sequence"/>
</dbReference>
<dbReference type="Gene3D" id="3.50.30.40">
    <property type="entry name" value="Ribonuclease E inhibitor RraA/RraA-like"/>
    <property type="match status" value="1"/>
</dbReference>
<evidence type="ECO:0000313" key="15">
    <source>
        <dbReference type="Proteomes" id="UP000281726"/>
    </source>
</evidence>
<dbReference type="SUPFAM" id="SSF89562">
    <property type="entry name" value="RraA-like"/>
    <property type="match status" value="1"/>
</dbReference>
<keyword evidence="12" id="KW-0479">Metal-binding</keyword>
<evidence type="ECO:0000256" key="10">
    <source>
        <dbReference type="ARBA" id="ARBA00032305"/>
    </source>
</evidence>
<evidence type="ECO:0000256" key="13">
    <source>
        <dbReference type="SAM" id="MobiDB-lite"/>
    </source>
</evidence>
<comment type="similarity">
    <text evidence="3">Belongs to the class II aldolase/RraA-like family.</text>
</comment>
<feature type="binding site" evidence="12">
    <location>
        <position position="149"/>
    </location>
    <ligand>
        <name>Mg(2+)</name>
        <dbReference type="ChEBI" id="CHEBI:18420"/>
    </ligand>
</feature>
<dbReference type="EC" id="4.1.3.17" evidence="5"/>
<feature type="region of interest" description="Disordered" evidence="13">
    <location>
        <begin position="1"/>
        <end position="22"/>
    </location>
</feature>
<reference evidence="14 15" key="1">
    <citation type="journal article" date="2004" name="Syst. Appl. Microbiol.">
        <title>Cryptoendolithic actinomycetes from antarctic sandstone rock samples: Micromonospora endolithica sp. nov. and two isolates related to Micromonospora coerulea Jensen 1932.</title>
        <authorList>
            <person name="Hirsch P."/>
            <person name="Mevs U."/>
            <person name="Kroppenstedt R.M."/>
            <person name="Schumann P."/>
            <person name="Stackebrandt E."/>
        </authorList>
    </citation>
    <scope>NUCLEOTIDE SEQUENCE [LARGE SCALE GENOMIC DNA]</scope>
    <source>
        <strain evidence="14 15">JCM 12677</strain>
    </source>
</reference>
<dbReference type="AlphaFoldDB" id="A0A3A9ZUZ1"/>
<comment type="cofactor">
    <cofactor evidence="12">
        <name>Mg(2+)</name>
        <dbReference type="ChEBI" id="CHEBI:18420"/>
    </cofactor>
</comment>
<evidence type="ECO:0000256" key="9">
    <source>
        <dbReference type="ARBA" id="ARBA00030169"/>
    </source>
</evidence>
<dbReference type="EMBL" id="RBAK01000001">
    <property type="protein sequence ID" value="RKN51187.1"/>
    <property type="molecule type" value="Genomic_DNA"/>
</dbReference>
<evidence type="ECO:0000256" key="11">
    <source>
        <dbReference type="ARBA" id="ARBA00047973"/>
    </source>
</evidence>
<dbReference type="GO" id="GO:0008948">
    <property type="term" value="F:oxaloacetate decarboxylase activity"/>
    <property type="evidence" value="ECO:0007669"/>
    <property type="project" value="UniProtKB-EC"/>
</dbReference>
<dbReference type="GO" id="GO:0047443">
    <property type="term" value="F:4-hydroxy-4-methyl-2-oxoglutarate aldolase activity"/>
    <property type="evidence" value="ECO:0007669"/>
    <property type="project" value="UniProtKB-EC"/>
</dbReference>
<keyword evidence="12" id="KW-0460">Magnesium</keyword>
<evidence type="ECO:0000256" key="12">
    <source>
        <dbReference type="PIRSR" id="PIRSR605493-1"/>
    </source>
</evidence>
<dbReference type="InterPro" id="IPR036704">
    <property type="entry name" value="RraA/RraA-like_sf"/>
</dbReference>
<comment type="catalytic activity">
    <reaction evidence="11">
        <text>oxaloacetate + H(+) = pyruvate + CO2</text>
        <dbReference type="Rhea" id="RHEA:15641"/>
        <dbReference type="ChEBI" id="CHEBI:15361"/>
        <dbReference type="ChEBI" id="CHEBI:15378"/>
        <dbReference type="ChEBI" id="CHEBI:16452"/>
        <dbReference type="ChEBI" id="CHEBI:16526"/>
        <dbReference type="EC" id="4.1.1.112"/>
    </reaction>
</comment>
<dbReference type="NCBIfam" id="NF006093">
    <property type="entry name" value="PRK08245.1"/>
    <property type="match status" value="1"/>
</dbReference>
<comment type="subunit">
    <text evidence="4">Homotrimer.</text>
</comment>
<evidence type="ECO:0000256" key="2">
    <source>
        <dbReference type="ARBA" id="ARBA00001968"/>
    </source>
</evidence>
<feature type="compositionally biased region" description="Pro residues" evidence="13">
    <location>
        <begin position="1"/>
        <end position="15"/>
    </location>
</feature>
<evidence type="ECO:0000256" key="6">
    <source>
        <dbReference type="ARBA" id="ARBA00012947"/>
    </source>
</evidence>
<dbReference type="EC" id="4.1.1.112" evidence="6"/>
<evidence type="ECO:0000256" key="3">
    <source>
        <dbReference type="ARBA" id="ARBA00008621"/>
    </source>
</evidence>
<dbReference type="CDD" id="cd16841">
    <property type="entry name" value="RraA_family"/>
    <property type="match status" value="1"/>
</dbReference>
<comment type="cofactor">
    <cofactor evidence="2">
        <name>a divalent metal cation</name>
        <dbReference type="ChEBI" id="CHEBI:60240"/>
    </cofactor>
</comment>
<comment type="function">
    <text evidence="8">Catalyzes the aldol cleavage of 4-hydroxy-4-methyl-2-oxoglutarate (HMG) into 2 molecules of pyruvate. Also contains a secondary oxaloacetate (OAA) decarboxylase activity due to the common pyruvate enolate transition state formed following C-C bond cleavage in the retro-aldol and decarboxylation reactions.</text>
</comment>
<gene>
    <name evidence="14" type="ORF">D7223_05655</name>
</gene>
<dbReference type="PANTHER" id="PTHR33254">
    <property type="entry name" value="4-HYDROXY-4-METHYL-2-OXOGLUTARATE ALDOLASE 3-RELATED"/>
    <property type="match status" value="1"/>
</dbReference>
<evidence type="ECO:0000256" key="5">
    <source>
        <dbReference type="ARBA" id="ARBA00012213"/>
    </source>
</evidence>
<dbReference type="OrthoDB" id="9805307at2"/>
<comment type="catalytic activity">
    <reaction evidence="1">
        <text>4-hydroxy-4-methyl-2-oxoglutarate = 2 pyruvate</text>
        <dbReference type="Rhea" id="RHEA:22748"/>
        <dbReference type="ChEBI" id="CHEBI:15361"/>
        <dbReference type="ChEBI" id="CHEBI:58276"/>
        <dbReference type="EC" id="4.1.3.17"/>
    </reaction>
</comment>
<protein>
    <recommendedName>
        <fullName evidence="7">Putative 4-hydroxy-4-methyl-2-oxoglutarate aldolase</fullName>
        <ecNumber evidence="6">4.1.1.112</ecNumber>
        <ecNumber evidence="5">4.1.3.17</ecNumber>
    </recommendedName>
    <alternativeName>
        <fullName evidence="10">Oxaloacetate decarboxylase</fullName>
    </alternativeName>
    <alternativeName>
        <fullName evidence="9">RraA-like protein</fullName>
    </alternativeName>
</protein>
<dbReference type="PANTHER" id="PTHR33254:SF16">
    <property type="entry name" value="BLR3842 PROTEIN"/>
    <property type="match status" value="1"/>
</dbReference>
<evidence type="ECO:0000256" key="4">
    <source>
        <dbReference type="ARBA" id="ARBA00011233"/>
    </source>
</evidence>
<name>A0A3A9ZUZ1_9ACTN</name>